<evidence type="ECO:0000259" key="10">
    <source>
        <dbReference type="Pfam" id="PF03800"/>
    </source>
</evidence>
<evidence type="ECO:0000313" key="11">
    <source>
        <dbReference type="EMBL" id="KAJ1700774.1"/>
    </source>
</evidence>
<comment type="subcellular location">
    <subcellularLocation>
        <location evidence="1">Chromosome</location>
        <location evidence="1">Centromere</location>
    </subcellularLocation>
</comment>
<dbReference type="Pfam" id="PF03800">
    <property type="entry name" value="Nuf2"/>
    <property type="match status" value="1"/>
</dbReference>
<dbReference type="InterPro" id="IPR038275">
    <property type="entry name" value="Nuf2_N_sf"/>
</dbReference>
<keyword evidence="4" id="KW-0132">Cell division</keyword>
<evidence type="ECO:0000256" key="5">
    <source>
        <dbReference type="ARBA" id="ARBA00022776"/>
    </source>
</evidence>
<comment type="similarity">
    <text evidence="2">Belongs to the NUF2 family.</text>
</comment>
<keyword evidence="8" id="KW-0137">Centromere</keyword>
<gene>
    <name evidence="11" type="ORF">LUZ63_000553</name>
</gene>
<keyword evidence="6 9" id="KW-0175">Coiled coil</keyword>
<reference evidence="11" key="1">
    <citation type="journal article" date="2022" name="Cell">
        <title>Repeat-based holocentromeres influence genome architecture and karyotype evolution.</title>
        <authorList>
            <person name="Hofstatter P.G."/>
            <person name="Thangavel G."/>
            <person name="Lux T."/>
            <person name="Neumann P."/>
            <person name="Vondrak T."/>
            <person name="Novak P."/>
            <person name="Zhang M."/>
            <person name="Costa L."/>
            <person name="Castellani M."/>
            <person name="Scott A."/>
            <person name="Toegelov H."/>
            <person name="Fuchs J."/>
            <person name="Mata-Sucre Y."/>
            <person name="Dias Y."/>
            <person name="Vanzela A.L.L."/>
            <person name="Huettel B."/>
            <person name="Almeida C.C.S."/>
            <person name="Simkova H."/>
            <person name="Souza G."/>
            <person name="Pedrosa-Harand A."/>
            <person name="Macas J."/>
            <person name="Mayer K.F.X."/>
            <person name="Houben A."/>
            <person name="Marques A."/>
        </authorList>
    </citation>
    <scope>NUCLEOTIDE SEQUENCE</scope>
    <source>
        <strain evidence="11">RhyBre1mFocal</strain>
    </source>
</reference>
<comment type="caution">
    <text evidence="11">The sequence shown here is derived from an EMBL/GenBank/DDBJ whole genome shotgun (WGS) entry which is preliminary data.</text>
</comment>
<evidence type="ECO:0000256" key="2">
    <source>
        <dbReference type="ARBA" id="ARBA00005498"/>
    </source>
</evidence>
<name>A0A9Q0CWJ5_9POAL</name>
<dbReference type="EMBL" id="JAMQYH010000001">
    <property type="protein sequence ID" value="KAJ1700774.1"/>
    <property type="molecule type" value="Genomic_DNA"/>
</dbReference>
<dbReference type="AlphaFoldDB" id="A0A9Q0CWJ5"/>
<keyword evidence="7" id="KW-0131">Cell cycle</keyword>
<proteinExistence type="inferred from homology"/>
<dbReference type="GO" id="GO:0051301">
    <property type="term" value="P:cell division"/>
    <property type="evidence" value="ECO:0007669"/>
    <property type="project" value="UniProtKB-KW"/>
</dbReference>
<evidence type="ECO:0000256" key="6">
    <source>
        <dbReference type="ARBA" id="ARBA00023054"/>
    </source>
</evidence>
<organism evidence="11 12">
    <name type="scientific">Rhynchospora breviuscula</name>
    <dbReference type="NCBI Taxonomy" id="2022672"/>
    <lineage>
        <taxon>Eukaryota</taxon>
        <taxon>Viridiplantae</taxon>
        <taxon>Streptophyta</taxon>
        <taxon>Embryophyta</taxon>
        <taxon>Tracheophyta</taxon>
        <taxon>Spermatophyta</taxon>
        <taxon>Magnoliopsida</taxon>
        <taxon>Liliopsida</taxon>
        <taxon>Poales</taxon>
        <taxon>Cyperaceae</taxon>
        <taxon>Cyperoideae</taxon>
        <taxon>Rhynchosporeae</taxon>
        <taxon>Rhynchospora</taxon>
    </lineage>
</organism>
<dbReference type="OrthoDB" id="8194677at2759"/>
<feature type="domain" description="Kinetochore protein Nuf2 N-terminal" evidence="10">
    <location>
        <begin position="3"/>
        <end position="142"/>
    </location>
</feature>
<dbReference type="PANTHER" id="PTHR48441:SF1">
    <property type="entry name" value="NT-3"/>
    <property type="match status" value="1"/>
</dbReference>
<dbReference type="PANTHER" id="PTHR48441">
    <property type="match status" value="1"/>
</dbReference>
<evidence type="ECO:0000256" key="9">
    <source>
        <dbReference type="SAM" id="Coils"/>
    </source>
</evidence>
<evidence type="ECO:0000256" key="7">
    <source>
        <dbReference type="ARBA" id="ARBA00023306"/>
    </source>
</evidence>
<evidence type="ECO:0000256" key="1">
    <source>
        <dbReference type="ARBA" id="ARBA00004584"/>
    </source>
</evidence>
<keyword evidence="5" id="KW-0498">Mitosis</keyword>
<evidence type="ECO:0000256" key="3">
    <source>
        <dbReference type="ARBA" id="ARBA00022454"/>
    </source>
</evidence>
<dbReference type="Proteomes" id="UP001151287">
    <property type="component" value="Unassembled WGS sequence"/>
</dbReference>
<accession>A0A9Q0CWJ5</accession>
<evidence type="ECO:0000313" key="12">
    <source>
        <dbReference type="Proteomes" id="UP001151287"/>
    </source>
</evidence>
<keyword evidence="3" id="KW-0158">Chromosome</keyword>
<evidence type="ECO:0000256" key="8">
    <source>
        <dbReference type="ARBA" id="ARBA00023328"/>
    </source>
</evidence>
<protein>
    <recommendedName>
        <fullName evidence="10">Kinetochore protein Nuf2 N-terminal domain-containing protein</fullName>
    </recommendedName>
</protein>
<sequence length="462" mass="52661">MANFSFPELSAAEIAGALQEEGIANVSAADLAKPSAELLFGIFSNLFAYFDPFRNDPDSQIGFEALTVLEDPSQHADSIRVLNLYQKIKEFFASIQYHGFILRDLLRPDPKPKRTLQHLSAVVNFIYYRNEKLQLLKPILDEVPSSEDRKIELTSRISELQTAIQDHEMEARMEEPVVLQLDAEVRDLEQTIQNYNKQQMSLKTHAKELKEMIDAINNQISQADFKLMNEAQEISKLSAQVVQSPDKLQMALEEKKSAKADAKNLEKLTTQKVLEKIAALELYTKAHEKLCKHLEKMQALQEQVNKNKALEKEVKTIKVKLSDENVSVMTLEAKLVEKQGKVQQAEEMLKMAEKERDETLIEENKKLNDLKSQYEKKLKLLVLIEKEAEAMVSEGGRLLQEAESVRQSGIAMQQQLLTKGEKIVQAFDYNDKNDIDRFLQKVDELENSSLVEPLGKSGSHLY</sequence>
<dbReference type="Gene3D" id="1.10.418.60">
    <property type="entry name" value="Ncd80 complex, Nuf2 subunit"/>
    <property type="match status" value="1"/>
</dbReference>
<dbReference type="GO" id="GO:0031262">
    <property type="term" value="C:Ndc80 complex"/>
    <property type="evidence" value="ECO:0007669"/>
    <property type="project" value="InterPro"/>
</dbReference>
<feature type="coiled-coil region" evidence="9">
    <location>
        <begin position="293"/>
        <end position="387"/>
    </location>
</feature>
<dbReference type="InterPro" id="IPR005549">
    <property type="entry name" value="Kinetochore_Nuf2_N"/>
</dbReference>
<feature type="coiled-coil region" evidence="9">
    <location>
        <begin position="150"/>
        <end position="268"/>
    </location>
</feature>
<evidence type="ECO:0000256" key="4">
    <source>
        <dbReference type="ARBA" id="ARBA00022618"/>
    </source>
</evidence>
<keyword evidence="12" id="KW-1185">Reference proteome</keyword>